<name>A0A211ZEM4_9PROT</name>
<dbReference type="InterPro" id="IPR011990">
    <property type="entry name" value="TPR-like_helical_dom_sf"/>
</dbReference>
<reference evidence="2" key="1">
    <citation type="submission" date="2017-05" db="EMBL/GenBank/DDBJ databases">
        <authorList>
            <person name="Macchi M."/>
            <person name="Festa S."/>
            <person name="Coppotelli B.M."/>
            <person name="Morelli I.S."/>
        </authorList>
    </citation>
    <scope>NUCLEOTIDE SEQUENCE [LARGE SCALE GENOMIC DNA]</scope>
    <source>
        <strain evidence="2">I</strain>
    </source>
</reference>
<comment type="caution">
    <text evidence="1">The sequence shown here is derived from an EMBL/GenBank/DDBJ whole genome shotgun (WGS) entry which is preliminary data.</text>
</comment>
<dbReference type="AlphaFoldDB" id="A0A211ZEM4"/>
<protein>
    <submittedName>
        <fullName evidence="1">Uncharacterized protein</fullName>
    </submittedName>
</protein>
<evidence type="ECO:0000313" key="1">
    <source>
        <dbReference type="EMBL" id="OWJ63693.1"/>
    </source>
</evidence>
<dbReference type="Gene3D" id="1.25.40.10">
    <property type="entry name" value="Tetratricopeptide repeat domain"/>
    <property type="match status" value="1"/>
</dbReference>
<sequence>MNSAQRDTLHQLVFDYLRHGQNRRALALAMLLASREGEDGGADPAALRALAVALLAVGRPGQAIEILDRLDRAEPPAAARHLLRSRALHQLGEIEAARRAFRDYLDAPDRRVAA</sequence>
<dbReference type="SUPFAM" id="SSF48452">
    <property type="entry name" value="TPR-like"/>
    <property type="match status" value="1"/>
</dbReference>
<dbReference type="Proteomes" id="UP000196655">
    <property type="component" value="Unassembled WGS sequence"/>
</dbReference>
<dbReference type="RefSeq" id="WP_088155424.1">
    <property type="nucleotide sequence ID" value="NZ_NHON01000083.1"/>
</dbReference>
<organism evidence="1 2">
    <name type="scientific">Inquilinus limosus</name>
    <dbReference type="NCBI Taxonomy" id="171674"/>
    <lineage>
        <taxon>Bacteria</taxon>
        <taxon>Pseudomonadati</taxon>
        <taxon>Pseudomonadota</taxon>
        <taxon>Alphaproteobacteria</taxon>
        <taxon>Rhodospirillales</taxon>
        <taxon>Rhodospirillaceae</taxon>
        <taxon>Inquilinus</taxon>
    </lineage>
</organism>
<gene>
    <name evidence="1" type="ORF">BWR60_28575</name>
</gene>
<proteinExistence type="predicted"/>
<accession>A0A211ZEM4</accession>
<evidence type="ECO:0000313" key="2">
    <source>
        <dbReference type="Proteomes" id="UP000196655"/>
    </source>
</evidence>
<dbReference type="EMBL" id="NHON01000083">
    <property type="protein sequence ID" value="OWJ63693.1"/>
    <property type="molecule type" value="Genomic_DNA"/>
</dbReference>
<keyword evidence="2" id="KW-1185">Reference proteome</keyword>